<comment type="caution">
    <text evidence="2">The sequence shown here is derived from an EMBL/GenBank/DDBJ whole genome shotgun (WGS) entry which is preliminary data.</text>
</comment>
<gene>
    <name evidence="2" type="ORF">CEE69_06030</name>
</gene>
<dbReference type="InterPro" id="IPR032710">
    <property type="entry name" value="NTF2-like_dom_sf"/>
</dbReference>
<evidence type="ECO:0000313" key="2">
    <source>
        <dbReference type="EMBL" id="PHQ36216.1"/>
    </source>
</evidence>
<dbReference type="OrthoDB" id="263788at2"/>
<dbReference type="GeneID" id="90607780"/>
<protein>
    <recommendedName>
        <fullName evidence="4">DUF4440 domain-containing protein</fullName>
    </recommendedName>
</protein>
<dbReference type="SUPFAM" id="SSF54427">
    <property type="entry name" value="NTF2-like"/>
    <property type="match status" value="1"/>
</dbReference>
<dbReference type="RefSeq" id="WP_099259842.1">
    <property type="nucleotide sequence ID" value="NZ_NIZW01000003.1"/>
</dbReference>
<dbReference type="AlphaFoldDB" id="A0A2G1WB30"/>
<accession>A0A2G1WB30</accession>
<dbReference type="Proteomes" id="UP000225740">
    <property type="component" value="Unassembled WGS sequence"/>
</dbReference>
<evidence type="ECO:0008006" key="4">
    <source>
        <dbReference type="Google" id="ProtNLM"/>
    </source>
</evidence>
<feature type="region of interest" description="Disordered" evidence="1">
    <location>
        <begin position="300"/>
        <end position="325"/>
    </location>
</feature>
<evidence type="ECO:0000313" key="3">
    <source>
        <dbReference type="Proteomes" id="UP000225740"/>
    </source>
</evidence>
<organism evidence="2 3">
    <name type="scientific">Rhodopirellula bahusiensis</name>
    <dbReference type="NCBI Taxonomy" id="2014065"/>
    <lineage>
        <taxon>Bacteria</taxon>
        <taxon>Pseudomonadati</taxon>
        <taxon>Planctomycetota</taxon>
        <taxon>Planctomycetia</taxon>
        <taxon>Pirellulales</taxon>
        <taxon>Pirellulaceae</taxon>
        <taxon>Rhodopirellula</taxon>
    </lineage>
</organism>
<evidence type="ECO:0000256" key="1">
    <source>
        <dbReference type="SAM" id="MobiDB-lite"/>
    </source>
</evidence>
<name>A0A2G1WB30_9BACT</name>
<sequence>MNKGPTLLLGACLAAAIYGSDAPSLVAQDGQPTVAETTSASPVRDRLKQYANAFNDRKLDSLVQFLASDVRYQDKSSGREANSASELIGLIRTAVEAEPTLKLSANVDSVEQEDSEHAIVRGTTTLSSDQAPDEVSSFEITLSKPSADWVITSLIESSIESGEPANPVESLGWLVGTWKEDSEDGLRSNIQFMPGKRFLRRTFQMGSDLEPVGYEMIGYDPRSNRVKSWTYFVDGSFGSGHWAGEEDHWRMEMTQTLADGGQATATCIVRPIDHDTMTVRIISRVVNGLPLPNGKAVTLKRQTDTDNATSMEPSADTATPPGANQ</sequence>
<keyword evidence="3" id="KW-1185">Reference proteome</keyword>
<reference evidence="2 3" key="1">
    <citation type="submission" date="2017-06" db="EMBL/GenBank/DDBJ databases">
        <title>Description of Rhodopirellula bahusiensis sp. nov.</title>
        <authorList>
            <person name="Kizina J."/>
            <person name="Harder J."/>
        </authorList>
    </citation>
    <scope>NUCLEOTIDE SEQUENCE [LARGE SCALE GENOMIC DNA]</scope>
    <source>
        <strain evidence="2 3">SWK21</strain>
    </source>
</reference>
<proteinExistence type="predicted"/>
<dbReference type="Gene3D" id="3.10.450.50">
    <property type="match status" value="1"/>
</dbReference>
<dbReference type="EMBL" id="NIZW01000003">
    <property type="protein sequence ID" value="PHQ36216.1"/>
    <property type="molecule type" value="Genomic_DNA"/>
</dbReference>